<evidence type="ECO:0000256" key="1">
    <source>
        <dbReference type="ARBA" id="ARBA00004173"/>
    </source>
</evidence>
<gene>
    <name evidence="15" type="ORF">PPROV_000746100</name>
</gene>
<feature type="signal peptide" evidence="13">
    <location>
        <begin position="1"/>
        <end position="28"/>
    </location>
</feature>
<dbReference type="GO" id="GO:0005739">
    <property type="term" value="C:mitochondrion"/>
    <property type="evidence" value="ECO:0007669"/>
    <property type="project" value="UniProtKB-SubCell"/>
</dbReference>
<keyword evidence="8" id="KW-0443">Lipid metabolism</keyword>
<dbReference type="PANTHER" id="PTHR43981">
    <property type="entry name" value="ENOYL-[ACYL-CARRIER-PROTEIN] REDUCTASE, MITOCHONDRIAL"/>
    <property type="match status" value="1"/>
</dbReference>
<sequence length="375" mass="40422">MATSGAPHMRRRIAALSLAWWRFTRTDAAIHHARTMGTCANCVVYDASGNLEDTQEPIHEMMTDDVVHARLLAAPVNPADVNAVQGKYPSAPTPPAVGGLEGLFEITKVTNATRGWSVGDKAIAINSTHGTWRTHGTFASQGALVKVHPETDVAFGATLKVTFATAHTMLRKYFLETCERYKGSVVVTGANSHVGRATLQLCSAWGIRTFGTARDDREDWKELQQELTELGGGTDMCTVVPSGSLRDARRASSYPPAVLCVDGVGGDAAREAIAILADSGTHVVYGGMSRKPVTVGAGSLIFRDVSVRGFWMTRWYKEANFSEVQAMVDDLVHLHREGHLVAGAVVRRPLCAESVREGMASPPRGTKLLLVPQCD</sequence>
<keyword evidence="4" id="KW-0276">Fatty acid metabolism</keyword>
<dbReference type="GO" id="GO:0006633">
    <property type="term" value="P:fatty acid biosynthetic process"/>
    <property type="evidence" value="ECO:0007669"/>
    <property type="project" value="UniProtKB-KW"/>
</dbReference>
<evidence type="ECO:0000256" key="5">
    <source>
        <dbReference type="ARBA" id="ARBA00022857"/>
    </source>
</evidence>
<dbReference type="Pfam" id="PF08240">
    <property type="entry name" value="ADH_N"/>
    <property type="match status" value="1"/>
</dbReference>
<keyword evidence="9" id="KW-0496">Mitochondrion</keyword>
<dbReference type="EMBL" id="BNJQ01000022">
    <property type="protein sequence ID" value="GHP08724.1"/>
    <property type="molecule type" value="Genomic_DNA"/>
</dbReference>
<evidence type="ECO:0000313" key="15">
    <source>
        <dbReference type="EMBL" id="GHP08724.1"/>
    </source>
</evidence>
<comment type="subcellular location">
    <subcellularLocation>
        <location evidence="1">Mitochondrion</location>
    </subcellularLocation>
</comment>
<feature type="chain" id="PRO_5032569892" description="enoyl-[acyl-carrier-protein] reductase" evidence="13">
    <location>
        <begin position="29"/>
        <end position="375"/>
    </location>
</feature>
<proteinExistence type="inferred from homology"/>
<dbReference type="SMART" id="SM00829">
    <property type="entry name" value="PKS_ER"/>
    <property type="match status" value="1"/>
</dbReference>
<dbReference type="EC" id="1.3.1.104" evidence="11"/>
<keyword evidence="6" id="KW-0809">Transit peptide</keyword>
<keyword evidence="5" id="KW-0521">NADP</keyword>
<reference evidence="15" key="1">
    <citation type="submission" date="2020-10" db="EMBL/GenBank/DDBJ databases">
        <title>Unveiling of a novel bifunctional photoreceptor, Dualchrome1, isolated from a cosmopolitan green alga.</title>
        <authorList>
            <person name="Suzuki S."/>
            <person name="Kawachi M."/>
        </authorList>
    </citation>
    <scope>NUCLEOTIDE SEQUENCE</scope>
    <source>
        <strain evidence="15">NIES 2893</strain>
    </source>
</reference>
<dbReference type="InterPro" id="IPR011032">
    <property type="entry name" value="GroES-like_sf"/>
</dbReference>
<dbReference type="AlphaFoldDB" id="A0A830HNH9"/>
<dbReference type="Gene3D" id="3.90.180.10">
    <property type="entry name" value="Medium-chain alcohol dehydrogenases, catalytic domain"/>
    <property type="match status" value="1"/>
</dbReference>
<evidence type="ECO:0000256" key="11">
    <source>
        <dbReference type="ARBA" id="ARBA00038963"/>
    </source>
</evidence>
<evidence type="ECO:0000256" key="6">
    <source>
        <dbReference type="ARBA" id="ARBA00022946"/>
    </source>
</evidence>
<evidence type="ECO:0000313" key="16">
    <source>
        <dbReference type="Proteomes" id="UP000660262"/>
    </source>
</evidence>
<dbReference type="OrthoDB" id="7482721at2759"/>
<evidence type="ECO:0000259" key="14">
    <source>
        <dbReference type="SMART" id="SM00829"/>
    </source>
</evidence>
<evidence type="ECO:0000256" key="7">
    <source>
        <dbReference type="ARBA" id="ARBA00023002"/>
    </source>
</evidence>
<dbReference type="InterPro" id="IPR051034">
    <property type="entry name" value="Mito_Enoyl-ACP_Reductase"/>
</dbReference>
<feature type="domain" description="Enoyl reductase (ER)" evidence="14">
    <location>
        <begin position="49"/>
        <end position="370"/>
    </location>
</feature>
<name>A0A830HNH9_9CHLO</name>
<dbReference type="InterPro" id="IPR036291">
    <property type="entry name" value="NAD(P)-bd_dom_sf"/>
</dbReference>
<keyword evidence="7" id="KW-0560">Oxidoreductase</keyword>
<dbReference type="GO" id="GO:0141148">
    <property type="term" value="F:enoyl-[acyl-carrier-protein] reductase (NADPH) activity"/>
    <property type="evidence" value="ECO:0007669"/>
    <property type="project" value="UniProtKB-EC"/>
</dbReference>
<dbReference type="SUPFAM" id="SSF50129">
    <property type="entry name" value="GroES-like"/>
    <property type="match status" value="1"/>
</dbReference>
<dbReference type="Pfam" id="PF00107">
    <property type="entry name" value="ADH_zinc_N"/>
    <property type="match status" value="1"/>
</dbReference>
<accession>A0A830HNH9</accession>
<comment type="catalytic activity">
    <reaction evidence="12">
        <text>a 2,3-saturated acyl-[ACP] + NADP(+) = a (2E)-enoyl-[ACP] + NADPH + H(+)</text>
        <dbReference type="Rhea" id="RHEA:22564"/>
        <dbReference type="Rhea" id="RHEA-COMP:9925"/>
        <dbReference type="Rhea" id="RHEA-COMP:9926"/>
        <dbReference type="ChEBI" id="CHEBI:15378"/>
        <dbReference type="ChEBI" id="CHEBI:57783"/>
        <dbReference type="ChEBI" id="CHEBI:58349"/>
        <dbReference type="ChEBI" id="CHEBI:78784"/>
        <dbReference type="ChEBI" id="CHEBI:78785"/>
        <dbReference type="EC" id="1.3.1.104"/>
    </reaction>
</comment>
<keyword evidence="3" id="KW-0444">Lipid biosynthesis</keyword>
<dbReference type="SUPFAM" id="SSF51735">
    <property type="entry name" value="NAD(P)-binding Rossmann-fold domains"/>
    <property type="match status" value="1"/>
</dbReference>
<dbReference type="PANTHER" id="PTHR43981:SF2">
    <property type="entry name" value="ENOYL-[ACYL-CARRIER-PROTEIN] REDUCTASE, MITOCHONDRIAL"/>
    <property type="match status" value="1"/>
</dbReference>
<keyword evidence="10" id="KW-0275">Fatty acid biosynthesis</keyword>
<organism evidence="15 16">
    <name type="scientific">Pycnococcus provasolii</name>
    <dbReference type="NCBI Taxonomy" id="41880"/>
    <lineage>
        <taxon>Eukaryota</taxon>
        <taxon>Viridiplantae</taxon>
        <taxon>Chlorophyta</taxon>
        <taxon>Pseudoscourfieldiophyceae</taxon>
        <taxon>Pseudoscourfieldiales</taxon>
        <taxon>Pycnococcaceae</taxon>
        <taxon>Pycnococcus</taxon>
    </lineage>
</organism>
<comment type="caution">
    <text evidence="15">The sequence shown here is derived from an EMBL/GenBank/DDBJ whole genome shotgun (WGS) entry which is preliminary data.</text>
</comment>
<evidence type="ECO:0000256" key="3">
    <source>
        <dbReference type="ARBA" id="ARBA00022516"/>
    </source>
</evidence>
<evidence type="ECO:0000256" key="4">
    <source>
        <dbReference type="ARBA" id="ARBA00022832"/>
    </source>
</evidence>
<dbReference type="Gene3D" id="3.40.50.720">
    <property type="entry name" value="NAD(P)-binding Rossmann-like Domain"/>
    <property type="match status" value="1"/>
</dbReference>
<evidence type="ECO:0000256" key="12">
    <source>
        <dbReference type="ARBA" id="ARBA00048843"/>
    </source>
</evidence>
<dbReference type="Proteomes" id="UP000660262">
    <property type="component" value="Unassembled WGS sequence"/>
</dbReference>
<keyword evidence="13" id="KW-0732">Signal</keyword>
<dbReference type="CDD" id="cd08290">
    <property type="entry name" value="ETR"/>
    <property type="match status" value="1"/>
</dbReference>
<dbReference type="InterPro" id="IPR013149">
    <property type="entry name" value="ADH-like_C"/>
</dbReference>
<evidence type="ECO:0000256" key="2">
    <source>
        <dbReference type="ARBA" id="ARBA00010371"/>
    </source>
</evidence>
<evidence type="ECO:0000256" key="9">
    <source>
        <dbReference type="ARBA" id="ARBA00023128"/>
    </source>
</evidence>
<protein>
    <recommendedName>
        <fullName evidence="11">enoyl-[acyl-carrier-protein] reductase</fullName>
        <ecNumber evidence="11">1.3.1.104</ecNumber>
    </recommendedName>
</protein>
<evidence type="ECO:0000256" key="10">
    <source>
        <dbReference type="ARBA" id="ARBA00023160"/>
    </source>
</evidence>
<evidence type="ECO:0000256" key="8">
    <source>
        <dbReference type="ARBA" id="ARBA00023098"/>
    </source>
</evidence>
<evidence type="ECO:0000256" key="13">
    <source>
        <dbReference type="SAM" id="SignalP"/>
    </source>
</evidence>
<keyword evidence="16" id="KW-1185">Reference proteome</keyword>
<dbReference type="InterPro" id="IPR020843">
    <property type="entry name" value="ER"/>
</dbReference>
<comment type="similarity">
    <text evidence="2">Belongs to the zinc-containing alcohol dehydrogenase family. Quinone oxidoreductase subfamily.</text>
</comment>
<dbReference type="InterPro" id="IPR013154">
    <property type="entry name" value="ADH-like_N"/>
</dbReference>